<dbReference type="EMBL" id="AMYD01003898">
    <property type="protein sequence ID" value="EQB44758.1"/>
    <property type="molecule type" value="Genomic_DNA"/>
</dbReference>
<gene>
    <name evidence="2" type="ORF">CGLO_16456</name>
</gene>
<protein>
    <submittedName>
        <fullName evidence="2">Uncharacterized protein</fullName>
    </submittedName>
</protein>
<dbReference type="AlphaFoldDB" id="T0JW21"/>
<proteinExistence type="predicted"/>
<comment type="caution">
    <text evidence="2">The sequence shown here is derived from an EMBL/GenBank/DDBJ whole genome shotgun (WGS) entry which is preliminary data.</text>
</comment>
<name>T0JW21_COLGC</name>
<feature type="region of interest" description="Disordered" evidence="1">
    <location>
        <begin position="128"/>
        <end position="152"/>
    </location>
</feature>
<evidence type="ECO:0000313" key="2">
    <source>
        <dbReference type="EMBL" id="EQB44758.1"/>
    </source>
</evidence>
<reference evidence="3" key="1">
    <citation type="journal article" date="2013" name="Mol. Plant Microbe Interact.">
        <title>Global aspects of pacC regulation of pathogenicity genes in Colletotrichum gloeosporioides as revealed by transcriptome analysis.</title>
        <authorList>
            <person name="Alkan N."/>
            <person name="Meng X."/>
            <person name="Friedlander G."/>
            <person name="Reuveni E."/>
            <person name="Sukno S."/>
            <person name="Sherman A."/>
            <person name="Thon M."/>
            <person name="Fluhr R."/>
            <person name="Prusky D."/>
        </authorList>
    </citation>
    <scope>NUCLEOTIDE SEQUENCE [LARGE SCALE GENOMIC DNA]</scope>
    <source>
        <strain evidence="3">Cg-14</strain>
    </source>
</reference>
<evidence type="ECO:0000313" key="3">
    <source>
        <dbReference type="Proteomes" id="UP000015530"/>
    </source>
</evidence>
<organism evidence="2 3">
    <name type="scientific">Colletotrichum gloeosporioides (strain Cg-14)</name>
    <name type="common">Anthracnose fungus</name>
    <name type="synonym">Glomerella cingulata</name>
    <dbReference type="NCBI Taxonomy" id="1237896"/>
    <lineage>
        <taxon>Eukaryota</taxon>
        <taxon>Fungi</taxon>
        <taxon>Dikarya</taxon>
        <taxon>Ascomycota</taxon>
        <taxon>Pezizomycotina</taxon>
        <taxon>Sordariomycetes</taxon>
        <taxon>Hypocreomycetidae</taxon>
        <taxon>Glomerellales</taxon>
        <taxon>Glomerellaceae</taxon>
        <taxon>Colletotrichum</taxon>
        <taxon>Colletotrichum gloeosporioides species complex</taxon>
    </lineage>
</organism>
<dbReference type="HOGENOM" id="CLU_1578390_0_0_1"/>
<evidence type="ECO:0000256" key="1">
    <source>
        <dbReference type="SAM" id="MobiDB-lite"/>
    </source>
</evidence>
<accession>T0JW21</accession>
<sequence>MFKTPTWSLGTGGLVEERAVGAERLLTTFIPNTSRFNSHVGLASLHAPLGTRADSVYSWSLRRGTVPPSSRPALLARLLWGLTLAASPPAPDTLPAVLSVLCTATAAILHCAALSKVHFRLRYRPPTTTIQQAPSPSDIDPQSHKVLHAAPSLPIRPLVQRAGLPSDGD</sequence>
<dbReference type="Proteomes" id="UP000015530">
    <property type="component" value="Unassembled WGS sequence"/>
</dbReference>